<name>A0A894JL63_9REOV</name>
<comment type="similarity">
    <text evidence="1">Belongs to the reoviridae RNA-directed RNA polymerase family.</text>
</comment>
<organism evidence="9">
    <name type="scientific">John dory reovirus FL12</name>
    <dbReference type="NCBI Taxonomy" id="2813190"/>
    <lineage>
        <taxon>Viruses</taxon>
        <taxon>Riboviria</taxon>
        <taxon>Orthornavirae</taxon>
        <taxon>Duplornaviricota</taxon>
        <taxon>Resentoviricetes</taxon>
        <taxon>Reovirales</taxon>
    </lineage>
</organism>
<evidence type="ECO:0000256" key="6">
    <source>
        <dbReference type="ARBA" id="ARBA00022741"/>
    </source>
</evidence>
<keyword evidence="7" id="KW-0693">Viral RNA replication</keyword>
<proteinExistence type="inferred from homology"/>
<dbReference type="SUPFAM" id="SSF56672">
    <property type="entry name" value="DNA/RNA polymerases"/>
    <property type="match status" value="1"/>
</dbReference>
<evidence type="ECO:0000256" key="2">
    <source>
        <dbReference type="ARBA" id="ARBA00012494"/>
    </source>
</evidence>
<dbReference type="Gene3D" id="3.90.1850.10">
    <property type="entry name" value="RNA-directed RNA polymerase lambda-3"/>
    <property type="match status" value="1"/>
</dbReference>
<keyword evidence="4" id="KW-0808">Transferase</keyword>
<dbReference type="InterPro" id="IPR012915">
    <property type="entry name" value="RdRP_5"/>
</dbReference>
<dbReference type="EC" id="2.7.7.48" evidence="2"/>
<dbReference type="GO" id="GO:0019013">
    <property type="term" value="C:viral nucleocapsid"/>
    <property type="evidence" value="ECO:0007669"/>
    <property type="project" value="InterPro"/>
</dbReference>
<dbReference type="GO" id="GO:0000166">
    <property type="term" value="F:nucleotide binding"/>
    <property type="evidence" value="ECO:0007669"/>
    <property type="project" value="UniProtKB-KW"/>
</dbReference>
<dbReference type="GO" id="GO:0019079">
    <property type="term" value="P:viral genome replication"/>
    <property type="evidence" value="ECO:0007669"/>
    <property type="project" value="InterPro"/>
</dbReference>
<evidence type="ECO:0000256" key="3">
    <source>
        <dbReference type="ARBA" id="ARBA00022484"/>
    </source>
</evidence>
<keyword evidence="6" id="KW-0547">Nucleotide-binding</keyword>
<evidence type="ECO:0000256" key="1">
    <source>
        <dbReference type="ARBA" id="ARBA00009581"/>
    </source>
</evidence>
<feature type="domain" description="RdRp catalytic" evidence="8">
    <location>
        <begin position="560"/>
        <end position="797"/>
    </location>
</feature>
<evidence type="ECO:0000259" key="8">
    <source>
        <dbReference type="PROSITE" id="PS50523"/>
    </source>
</evidence>
<dbReference type="Pfam" id="PF07925">
    <property type="entry name" value="RdRP_5"/>
    <property type="match status" value="1"/>
</dbReference>
<evidence type="ECO:0000256" key="5">
    <source>
        <dbReference type="ARBA" id="ARBA00022695"/>
    </source>
</evidence>
<dbReference type="GO" id="GO:0003723">
    <property type="term" value="F:RNA binding"/>
    <property type="evidence" value="ECO:0007669"/>
    <property type="project" value="InterPro"/>
</dbReference>
<dbReference type="InterPro" id="IPR043502">
    <property type="entry name" value="DNA/RNA_pol_sf"/>
</dbReference>
<dbReference type="GO" id="GO:0003968">
    <property type="term" value="F:RNA-directed RNA polymerase activity"/>
    <property type="evidence" value="ECO:0007669"/>
    <property type="project" value="UniProtKB-KW"/>
</dbReference>
<dbReference type="PROSITE" id="PS50523">
    <property type="entry name" value="RDRP_DSRNA_REO"/>
    <property type="match status" value="1"/>
</dbReference>
<sequence>MNPTLRRLSNALSGYEELHNDLWFDASSVIRNSKRDEIYDILLSIDFQHDFLIPPSLLSPKPHKPFWRIDEKFGVVRDTLGGPEDMVYLPNVNLTDLLEVDTDSLHLYGRLRGELKTASKQLRDYGRIAETCYNSAVYQANQLKFPLERFLLILLVCYHRPLSVSPLLVDGSELTNVDVTTNHALSALKSLLLHFRENGRVKPPFLKTSSGVVFALYSDKRPLSAQVAPLMIDLVNYAILIHVCDIDPYIADITVRLMMKAAATDSYNHTQLRLKKLIPAASLLSIYSTNVSGYVPNIVWEEPREDYRFRIDGVRLIPDDWRNDTSGAADAIDGAEKLAREFGMSQEFSDIQHYFSQLNVHCHQSMKKLRDALAGVSSVFITRTPTDTVRQEYVHAPLIERPVRPDDWTAPVGSVRYLKPSTSHEVARHLYDTWKRASSAVANDPDTWDPNNQAILRSQYVTPRGGSGNSVKRSLENAGITLPNFSKSGAKTSTKIMQAAQLAKIPFVTYQDAVMAPVSHGVRIQVQRRSRTIMPLSIPQQQVSAPHTLCGNYINKVMNLSTTSGSNVTEKVIPLGMFGSSPPTKSINIDIKACDSSITAGFFLSIICGAMHDGADNVHMDRPFLGVPATSVNDHLDDGIIGMRPISGYQNMIQHLSRLYDAGFVYEVKDAFAAGNAFLHHTTTFPSGSTATSTEHTANNSTIMDVFLRHWIPRHSCDSDFLAFAHSLDIRRNYVCQGDDGILILPSSTGKSVSDQLIVTFIELLSSFGREVGWVYDIEYNGTSEYLKLLFICGCRIPNVGRHPIVGKERASREKDVVWPGGIDIFLGLYKNGLDDFFHWRRWLRYCWGLACYLSSKAAFLSNRKRTDVIHYNPWSFIYLGLPPISVLSSPPWLCSNYMPAGDLGIYAIMINYQSYFIDCMKLGGYQLPDSDTSRQDTIFGGYDYIRFFNDIGLLIGYYMAKLPRTPDKSTRKTANADADAMINNLSEYLFADPELRARVMRGGHLVNNYHGRIPKLLPSLRQVPRKWFESAVEADIATLDEVQTMDLHLLRAQRHRYAGFSKVLTAYLSIAWEFSDAKVASMVSLETPIVAGCGPHNGDHFYKMHGLGPMMEAPKTYFKGTVFMSKAVSGLDVESVDMTLLQMKALKVPEGVIAGFLMTCGLPRQKAEAIATKVIFQDMKTVQVAKITGLNVSDKWVTLNFDRLLHAYVDVRNYVSESGALIKLPANAGWLRGVMRFLGAAVIMTKAGPPQAVQVSQIHGGGERLYLKFLQWMVRG</sequence>
<keyword evidence="3 9" id="KW-0696">RNA-directed RNA polymerase</keyword>
<evidence type="ECO:0000313" key="9">
    <source>
        <dbReference type="EMBL" id="QRV59637.1"/>
    </source>
</evidence>
<protein>
    <recommendedName>
        <fullName evidence="2">RNA-directed RNA polymerase</fullName>
        <ecNumber evidence="2">2.7.7.48</ecNumber>
    </recommendedName>
</protein>
<dbReference type="InterPro" id="IPR007097">
    <property type="entry name" value="RNA-dir_pol_reovirus"/>
</dbReference>
<keyword evidence="5" id="KW-0548">Nucleotidyltransferase</keyword>
<reference evidence="9" key="1">
    <citation type="journal article" name="Virus Evol.">
        <title>Virome composition in marine fish revealed by meta-transcriptomics.</title>
        <authorList>
            <person name="Geoghegan J.L."/>
            <person name="Di Giallonardo F."/>
            <person name="Wille M."/>
            <person name="Ortiz-Baez A.S."/>
            <person name="Costa V.A."/>
            <person name="Ghaly T."/>
            <person name="Mifsud J.C.O."/>
            <person name="Turnbull O.M.H."/>
            <person name="Bellwood D.R."/>
            <person name="Williamson J.E."/>
            <person name="Holmes E.C."/>
        </authorList>
    </citation>
    <scope>NUCLEOTIDE SEQUENCE</scope>
    <source>
        <strain evidence="9">FL12</strain>
    </source>
</reference>
<dbReference type="EMBL" id="MT579882">
    <property type="protein sequence ID" value="QRV59637.1"/>
    <property type="molecule type" value="Genomic_RNA"/>
</dbReference>
<evidence type="ECO:0000256" key="4">
    <source>
        <dbReference type="ARBA" id="ARBA00022679"/>
    </source>
</evidence>
<accession>A0A894JL63</accession>
<evidence type="ECO:0000256" key="7">
    <source>
        <dbReference type="ARBA" id="ARBA00022953"/>
    </source>
</evidence>